<dbReference type="InterPro" id="IPR053932">
    <property type="entry name" value="GeBP-like_DBD"/>
</dbReference>
<reference evidence="4" key="1">
    <citation type="submission" date="2023-07" db="EMBL/GenBank/DDBJ databases">
        <title>draft genome sequence of fig (Ficus carica).</title>
        <authorList>
            <person name="Takahashi T."/>
            <person name="Nishimura K."/>
        </authorList>
    </citation>
    <scope>NUCLEOTIDE SEQUENCE</scope>
</reference>
<dbReference type="InterPro" id="IPR007592">
    <property type="entry name" value="GEBP"/>
</dbReference>
<dbReference type="AlphaFoldDB" id="A0AA88CKX9"/>
<feature type="domain" description="Glabrous enhancer-binding protein-like DBD" evidence="3">
    <location>
        <begin position="92"/>
        <end position="199"/>
    </location>
</feature>
<dbReference type="Pfam" id="PF04504">
    <property type="entry name" value="GeBP-like_DBD"/>
    <property type="match status" value="1"/>
</dbReference>
<feature type="region of interest" description="Disordered" evidence="2">
    <location>
        <begin position="1"/>
        <end position="83"/>
    </location>
</feature>
<dbReference type="GO" id="GO:0005634">
    <property type="term" value="C:nucleus"/>
    <property type="evidence" value="ECO:0007669"/>
    <property type="project" value="TreeGrafter"/>
</dbReference>
<comment type="caution">
    <text evidence="4">The sequence shown here is derived from an EMBL/GenBank/DDBJ whole genome shotgun (WGS) entry which is preliminary data.</text>
</comment>
<gene>
    <name evidence="4" type="ORF">TIFTF001_000901</name>
</gene>
<name>A0AA88CKX9_FICCA</name>
<dbReference type="Gramene" id="FCD_00001043-RA">
    <property type="protein sequence ID" value="FCD_00001043-RA:cds"/>
    <property type="gene ID" value="FCD_00001043"/>
</dbReference>
<dbReference type="PANTHER" id="PTHR31662">
    <property type="entry name" value="BNAANNG10740D PROTEIN-RELATED"/>
    <property type="match status" value="1"/>
</dbReference>
<evidence type="ECO:0000259" key="3">
    <source>
        <dbReference type="Pfam" id="PF04504"/>
    </source>
</evidence>
<feature type="compositionally biased region" description="Acidic residues" evidence="2">
    <location>
        <begin position="13"/>
        <end position="41"/>
    </location>
</feature>
<comment type="similarity">
    <text evidence="1">Belongs to the GeBP family.</text>
</comment>
<proteinExistence type="inferred from homology"/>
<feature type="compositionally biased region" description="Low complexity" evidence="2">
    <location>
        <begin position="42"/>
        <end position="73"/>
    </location>
</feature>
<dbReference type="EMBL" id="BTGU01000001">
    <property type="protein sequence ID" value="GMN25358.1"/>
    <property type="molecule type" value="Genomic_DNA"/>
</dbReference>
<organism evidence="4 5">
    <name type="scientific">Ficus carica</name>
    <name type="common">Common fig</name>
    <dbReference type="NCBI Taxonomy" id="3494"/>
    <lineage>
        <taxon>Eukaryota</taxon>
        <taxon>Viridiplantae</taxon>
        <taxon>Streptophyta</taxon>
        <taxon>Embryophyta</taxon>
        <taxon>Tracheophyta</taxon>
        <taxon>Spermatophyta</taxon>
        <taxon>Magnoliopsida</taxon>
        <taxon>eudicotyledons</taxon>
        <taxon>Gunneridae</taxon>
        <taxon>Pentapetalae</taxon>
        <taxon>rosids</taxon>
        <taxon>fabids</taxon>
        <taxon>Rosales</taxon>
        <taxon>Moraceae</taxon>
        <taxon>Ficeae</taxon>
        <taxon>Ficus</taxon>
    </lineage>
</organism>
<keyword evidence="5" id="KW-1185">Reference proteome</keyword>
<dbReference type="GO" id="GO:0006355">
    <property type="term" value="P:regulation of DNA-templated transcription"/>
    <property type="evidence" value="ECO:0007669"/>
    <property type="project" value="InterPro"/>
</dbReference>
<feature type="compositionally biased region" description="Low complexity" evidence="2">
    <location>
        <begin position="1"/>
        <end position="12"/>
    </location>
</feature>
<evidence type="ECO:0000256" key="2">
    <source>
        <dbReference type="SAM" id="MobiDB-lite"/>
    </source>
</evidence>
<protein>
    <recommendedName>
        <fullName evidence="3">Glabrous enhancer-binding protein-like DBD domain-containing protein</fullName>
    </recommendedName>
</protein>
<dbReference type="PANTHER" id="PTHR31662:SF1">
    <property type="entry name" value="OS01G0249900 PROTEIN"/>
    <property type="match status" value="1"/>
</dbReference>
<evidence type="ECO:0000256" key="1">
    <source>
        <dbReference type="ARBA" id="ARBA00010820"/>
    </source>
</evidence>
<evidence type="ECO:0000313" key="4">
    <source>
        <dbReference type="EMBL" id="GMN25358.1"/>
    </source>
</evidence>
<evidence type="ECO:0000313" key="5">
    <source>
        <dbReference type="Proteomes" id="UP001187192"/>
    </source>
</evidence>
<sequence length="312" mass="35524">MPSSSSSSSSSEYDNDDDSNNNSDYDEAESPNDDVSCDDAVDSVSPSTQSPCQPLSASAAAAAVDDPNPSSSTSKRRRSDSNEVVKIRTLSKRVWTKEDELELLHGFLEHTKGQRKISKNGRRKKENYVSSFYNEVKPELQQRFNKSQIVEKLRRLRRKYNQNVANYKKINLSLDNLDQFCFKSSHDKATFEISHEIWNSDQTIVDDNVVTTRTRSQTRSEWLRNTKRVLEISDEGSDTTALIMGLALNCPFGLMKFGDGDRHDQVVIKNDVKDDEKWREQQIMELEVYLRRLELVQAQVKAALDKLRSSGG</sequence>
<accession>A0AA88CKX9</accession>
<dbReference type="Proteomes" id="UP001187192">
    <property type="component" value="Unassembled WGS sequence"/>
</dbReference>